<dbReference type="Proteomes" id="UP000735302">
    <property type="component" value="Unassembled WGS sequence"/>
</dbReference>
<name>A0AAV4AXK2_9GAST</name>
<proteinExistence type="predicted"/>
<evidence type="ECO:0000313" key="2">
    <source>
        <dbReference type="Proteomes" id="UP000735302"/>
    </source>
</evidence>
<protein>
    <submittedName>
        <fullName evidence="1">Pol polyprotein</fullName>
    </submittedName>
</protein>
<sequence length="88" mass="9624">MKSKAYTFKVVVVKNTVCVKLLSRKAAVTMGLVSPAVKDIGEIFGTIGLMKTEQAHSHLKPYSVPAARGVPSPLLEKVREELDRMEKA</sequence>
<keyword evidence="2" id="KW-1185">Reference proteome</keyword>
<organism evidence="1 2">
    <name type="scientific">Plakobranchus ocellatus</name>
    <dbReference type="NCBI Taxonomy" id="259542"/>
    <lineage>
        <taxon>Eukaryota</taxon>
        <taxon>Metazoa</taxon>
        <taxon>Spiralia</taxon>
        <taxon>Lophotrochozoa</taxon>
        <taxon>Mollusca</taxon>
        <taxon>Gastropoda</taxon>
        <taxon>Heterobranchia</taxon>
        <taxon>Euthyneura</taxon>
        <taxon>Panpulmonata</taxon>
        <taxon>Sacoglossa</taxon>
        <taxon>Placobranchoidea</taxon>
        <taxon>Plakobranchidae</taxon>
        <taxon>Plakobranchus</taxon>
    </lineage>
</organism>
<accession>A0AAV4AXK2</accession>
<gene>
    <name evidence="1" type="ORF">PoB_003804000</name>
</gene>
<evidence type="ECO:0000313" key="1">
    <source>
        <dbReference type="EMBL" id="GFO11535.1"/>
    </source>
</evidence>
<dbReference type="EMBL" id="BLXT01004325">
    <property type="protein sequence ID" value="GFO11535.1"/>
    <property type="molecule type" value="Genomic_DNA"/>
</dbReference>
<reference evidence="1 2" key="1">
    <citation type="journal article" date="2021" name="Elife">
        <title>Chloroplast acquisition without the gene transfer in kleptoplastic sea slugs, Plakobranchus ocellatus.</title>
        <authorList>
            <person name="Maeda T."/>
            <person name="Takahashi S."/>
            <person name="Yoshida T."/>
            <person name="Shimamura S."/>
            <person name="Takaki Y."/>
            <person name="Nagai Y."/>
            <person name="Toyoda A."/>
            <person name="Suzuki Y."/>
            <person name="Arimoto A."/>
            <person name="Ishii H."/>
            <person name="Satoh N."/>
            <person name="Nishiyama T."/>
            <person name="Hasebe M."/>
            <person name="Maruyama T."/>
            <person name="Minagawa J."/>
            <person name="Obokata J."/>
            <person name="Shigenobu S."/>
        </authorList>
    </citation>
    <scope>NUCLEOTIDE SEQUENCE [LARGE SCALE GENOMIC DNA]</scope>
</reference>
<dbReference type="AlphaFoldDB" id="A0AAV4AXK2"/>
<comment type="caution">
    <text evidence="1">The sequence shown here is derived from an EMBL/GenBank/DDBJ whole genome shotgun (WGS) entry which is preliminary data.</text>
</comment>